<keyword evidence="13" id="KW-1185">Reference proteome</keyword>
<evidence type="ECO:0000256" key="2">
    <source>
        <dbReference type="ARBA" id="ARBA00022448"/>
    </source>
</evidence>
<feature type="transmembrane region" description="Helical" evidence="9">
    <location>
        <begin position="245"/>
        <end position="270"/>
    </location>
</feature>
<evidence type="ECO:0000256" key="8">
    <source>
        <dbReference type="ARBA" id="ARBA00023136"/>
    </source>
</evidence>
<dbReference type="Pfam" id="PF00664">
    <property type="entry name" value="ABC_membrane"/>
    <property type="match status" value="1"/>
</dbReference>
<keyword evidence="8 9" id="KW-0472">Membrane</keyword>
<organism evidence="12 13">
    <name type="scientific">Mucilaginibacter mallensis</name>
    <dbReference type="NCBI Taxonomy" id="652787"/>
    <lineage>
        <taxon>Bacteria</taxon>
        <taxon>Pseudomonadati</taxon>
        <taxon>Bacteroidota</taxon>
        <taxon>Sphingobacteriia</taxon>
        <taxon>Sphingobacteriales</taxon>
        <taxon>Sphingobacteriaceae</taxon>
        <taxon>Mucilaginibacter</taxon>
    </lineage>
</organism>
<dbReference type="OrthoDB" id="9780296at2"/>
<feature type="domain" description="ABC transporter" evidence="10">
    <location>
        <begin position="337"/>
        <end position="574"/>
    </location>
</feature>
<dbReference type="InterPro" id="IPR027417">
    <property type="entry name" value="P-loop_NTPase"/>
</dbReference>
<feature type="domain" description="ABC transmembrane type-1" evidence="11">
    <location>
        <begin position="16"/>
        <end position="305"/>
    </location>
</feature>
<dbReference type="Gene3D" id="1.20.1560.10">
    <property type="entry name" value="ABC transporter type 1, transmembrane domain"/>
    <property type="match status" value="1"/>
</dbReference>
<feature type="transmembrane region" description="Helical" evidence="9">
    <location>
        <begin position="55"/>
        <end position="72"/>
    </location>
</feature>
<dbReference type="InterPro" id="IPR011527">
    <property type="entry name" value="ABC1_TM_dom"/>
</dbReference>
<dbReference type="GO" id="GO:0034040">
    <property type="term" value="F:ATPase-coupled lipid transmembrane transporter activity"/>
    <property type="evidence" value="ECO:0007669"/>
    <property type="project" value="TreeGrafter"/>
</dbReference>
<dbReference type="InterPro" id="IPR036640">
    <property type="entry name" value="ABC1_TM_sf"/>
</dbReference>
<evidence type="ECO:0000313" key="13">
    <source>
        <dbReference type="Proteomes" id="UP000199679"/>
    </source>
</evidence>
<evidence type="ECO:0000256" key="9">
    <source>
        <dbReference type="SAM" id="Phobius"/>
    </source>
</evidence>
<accession>A0A1H1V869</accession>
<dbReference type="PROSITE" id="PS50929">
    <property type="entry name" value="ABC_TM1F"/>
    <property type="match status" value="1"/>
</dbReference>
<dbReference type="FunFam" id="3.40.50.300:FF:000299">
    <property type="entry name" value="ABC transporter ATP-binding protein/permease"/>
    <property type="match status" value="1"/>
</dbReference>
<dbReference type="SUPFAM" id="SSF52540">
    <property type="entry name" value="P-loop containing nucleoside triphosphate hydrolases"/>
    <property type="match status" value="1"/>
</dbReference>
<dbReference type="EMBL" id="LT629740">
    <property type="protein sequence ID" value="SDS80932.1"/>
    <property type="molecule type" value="Genomic_DNA"/>
</dbReference>
<evidence type="ECO:0000313" key="12">
    <source>
        <dbReference type="EMBL" id="SDS80932.1"/>
    </source>
</evidence>
<dbReference type="GO" id="GO:0005886">
    <property type="term" value="C:plasma membrane"/>
    <property type="evidence" value="ECO:0007669"/>
    <property type="project" value="UniProtKB-SubCell"/>
</dbReference>
<proteinExistence type="predicted"/>
<evidence type="ECO:0000256" key="3">
    <source>
        <dbReference type="ARBA" id="ARBA00022475"/>
    </source>
</evidence>
<sequence>MKILFSYLKKYKWTVLLALLMTAINQCFALFDPLITGKIVDDYIVKRDLYTHDEYLRGVLMLITYGVGAALISRIANNFQDYYTITVSQRLGADMYADGMKHSLAIPYYDFEDTRSGEKLGVLQRVRSDAENFIKASINVTFMAFFGIVFVAAYSFLISYKVTIVFVLSVPIITYLSWTLSKKIKVIHRAIILKTSVLAGRTHESLRNIELVKSHGLADQEIERLNTTTHKILSLEIVKTKILRFLSFIQGSTVNVVRSIMVMVLLMLIFDKEISPGQYFSFLLYSFFLFGPLQEFGHMALTWREAQISLGNFKRLMAMPIEVIPTDPTEINSIVHIEFDNVFFKYKQSSRYALNGVSFHAEKGETVAFVGPSGSGKTTLIKLLVGLYKPMQGEVLYNKTSSNDIHLDDLRRKIGFVTQDTQLFSGNIRDNLRFVKPNATDEECLDALNKAACQSLLARAEDGLDTMIGESGVKISGGEKQRLSIARALLRQPNVLLFDEATSALDSLTEEEISKTVRKLSELKDHITMIIAHRLSTIMHANRIYVLENGHVIEYGSHEELINLKGLYYAMWRQQVGERKLHEELSSFTRKPDQIPIMAGIPFNPKI</sequence>
<dbReference type="STRING" id="652787.SAMN05216490_1856"/>
<evidence type="ECO:0000256" key="4">
    <source>
        <dbReference type="ARBA" id="ARBA00022692"/>
    </source>
</evidence>
<name>A0A1H1V869_MUCMA</name>
<dbReference type="GO" id="GO:0016887">
    <property type="term" value="F:ATP hydrolysis activity"/>
    <property type="evidence" value="ECO:0007669"/>
    <property type="project" value="InterPro"/>
</dbReference>
<dbReference type="PANTHER" id="PTHR24221:SF654">
    <property type="entry name" value="ATP-BINDING CASSETTE SUB-FAMILY B MEMBER 6"/>
    <property type="match status" value="1"/>
</dbReference>
<dbReference type="GO" id="GO:0005524">
    <property type="term" value="F:ATP binding"/>
    <property type="evidence" value="ECO:0007669"/>
    <property type="project" value="UniProtKB-KW"/>
</dbReference>
<evidence type="ECO:0000259" key="11">
    <source>
        <dbReference type="PROSITE" id="PS50929"/>
    </source>
</evidence>
<dbReference type="AlphaFoldDB" id="A0A1H1V869"/>
<protein>
    <submittedName>
        <fullName evidence="12">ATP-binding cassette, subfamily B</fullName>
    </submittedName>
</protein>
<keyword evidence="7 9" id="KW-1133">Transmembrane helix</keyword>
<dbReference type="InterPro" id="IPR017871">
    <property type="entry name" value="ABC_transporter-like_CS"/>
</dbReference>
<evidence type="ECO:0000256" key="7">
    <source>
        <dbReference type="ARBA" id="ARBA00022989"/>
    </source>
</evidence>
<keyword evidence="5" id="KW-0547">Nucleotide-binding</keyword>
<dbReference type="Gene3D" id="3.40.50.300">
    <property type="entry name" value="P-loop containing nucleotide triphosphate hydrolases"/>
    <property type="match status" value="1"/>
</dbReference>
<dbReference type="Pfam" id="PF00005">
    <property type="entry name" value="ABC_tran"/>
    <property type="match status" value="1"/>
</dbReference>
<dbReference type="PROSITE" id="PS00211">
    <property type="entry name" value="ABC_TRANSPORTER_1"/>
    <property type="match status" value="1"/>
</dbReference>
<dbReference type="InterPro" id="IPR003439">
    <property type="entry name" value="ABC_transporter-like_ATP-bd"/>
</dbReference>
<dbReference type="GO" id="GO:0140359">
    <property type="term" value="F:ABC-type transporter activity"/>
    <property type="evidence" value="ECO:0007669"/>
    <property type="project" value="InterPro"/>
</dbReference>
<reference evidence="12 13" key="1">
    <citation type="submission" date="2016-10" db="EMBL/GenBank/DDBJ databases">
        <authorList>
            <person name="de Groot N.N."/>
        </authorList>
    </citation>
    <scope>NUCLEOTIDE SEQUENCE [LARGE SCALE GENOMIC DNA]</scope>
    <source>
        <strain evidence="12 13">MP1X4</strain>
    </source>
</reference>
<evidence type="ECO:0000259" key="10">
    <source>
        <dbReference type="PROSITE" id="PS50893"/>
    </source>
</evidence>
<keyword evidence="3" id="KW-1003">Cell membrane</keyword>
<dbReference type="InterPro" id="IPR003593">
    <property type="entry name" value="AAA+_ATPase"/>
</dbReference>
<feature type="transmembrane region" description="Helical" evidence="9">
    <location>
        <begin position="133"/>
        <end position="156"/>
    </location>
</feature>
<evidence type="ECO:0000256" key="6">
    <source>
        <dbReference type="ARBA" id="ARBA00022840"/>
    </source>
</evidence>
<dbReference type="PANTHER" id="PTHR24221">
    <property type="entry name" value="ATP-BINDING CASSETTE SUB-FAMILY B"/>
    <property type="match status" value="1"/>
</dbReference>
<feature type="transmembrane region" description="Helical" evidence="9">
    <location>
        <begin position="162"/>
        <end position="180"/>
    </location>
</feature>
<dbReference type="InterPro" id="IPR039421">
    <property type="entry name" value="Type_1_exporter"/>
</dbReference>
<dbReference type="SUPFAM" id="SSF90123">
    <property type="entry name" value="ABC transporter transmembrane region"/>
    <property type="match status" value="1"/>
</dbReference>
<dbReference type="CDD" id="cd07346">
    <property type="entry name" value="ABC_6TM_exporters"/>
    <property type="match status" value="1"/>
</dbReference>
<keyword evidence="6 12" id="KW-0067">ATP-binding</keyword>
<evidence type="ECO:0000256" key="1">
    <source>
        <dbReference type="ARBA" id="ARBA00004651"/>
    </source>
</evidence>
<keyword evidence="2" id="KW-0813">Transport</keyword>
<dbReference type="SMART" id="SM00382">
    <property type="entry name" value="AAA"/>
    <property type="match status" value="1"/>
</dbReference>
<keyword evidence="4 9" id="KW-0812">Transmembrane</keyword>
<dbReference type="Proteomes" id="UP000199679">
    <property type="component" value="Chromosome I"/>
</dbReference>
<gene>
    <name evidence="12" type="ORF">SAMN05216490_1856</name>
</gene>
<dbReference type="RefSeq" id="WP_091371505.1">
    <property type="nucleotide sequence ID" value="NZ_LT629740.1"/>
</dbReference>
<comment type="subcellular location">
    <subcellularLocation>
        <location evidence="1">Cell membrane</location>
        <topology evidence="1">Multi-pass membrane protein</topology>
    </subcellularLocation>
</comment>
<evidence type="ECO:0000256" key="5">
    <source>
        <dbReference type="ARBA" id="ARBA00022741"/>
    </source>
</evidence>
<dbReference type="PROSITE" id="PS50893">
    <property type="entry name" value="ABC_TRANSPORTER_2"/>
    <property type="match status" value="1"/>
</dbReference>